<keyword evidence="5" id="KW-0653">Protein transport</keyword>
<dbReference type="SUPFAM" id="SSF74653">
    <property type="entry name" value="TolA/TonB C-terminal domain"/>
    <property type="match status" value="1"/>
</dbReference>
<dbReference type="EMBL" id="MNAN01000006">
    <property type="protein sequence ID" value="OHU97985.1"/>
    <property type="molecule type" value="Genomic_DNA"/>
</dbReference>
<evidence type="ECO:0000256" key="4">
    <source>
        <dbReference type="ARBA" id="ARBA00023136"/>
    </source>
</evidence>
<dbReference type="InterPro" id="IPR003538">
    <property type="entry name" value="TonB"/>
</dbReference>
<dbReference type="NCBIfam" id="TIGR01352">
    <property type="entry name" value="tonB_Cterm"/>
    <property type="match status" value="1"/>
</dbReference>
<gene>
    <name evidence="7" type="ORF">BIW53_00205</name>
</gene>
<feature type="transmembrane region" description="Helical" evidence="5">
    <location>
        <begin position="85"/>
        <end position="106"/>
    </location>
</feature>
<feature type="domain" description="TonB C-terminal" evidence="6">
    <location>
        <begin position="300"/>
        <end position="392"/>
    </location>
</feature>
<reference evidence="7 8" key="1">
    <citation type="submission" date="2016-10" db="EMBL/GenBank/DDBJ databases">
        <title>Pseudoalteromonas amylolytica sp. nov., isolated from the surface seawater.</title>
        <authorList>
            <person name="Wu Y.-H."/>
            <person name="Cheng H."/>
            <person name="Jin X.-B."/>
            <person name="Wang C.-S."/>
            <person name="Xu X.-W."/>
        </authorList>
    </citation>
    <scope>NUCLEOTIDE SEQUENCE [LARGE SCALE GENOMIC DNA]</scope>
    <source>
        <strain evidence="7 8">JCM 12483</strain>
    </source>
</reference>
<dbReference type="STRING" id="327939.BIW53_00205"/>
<dbReference type="PANTHER" id="PTHR34978:SF3">
    <property type="entry name" value="SLR0241 PROTEIN"/>
    <property type="match status" value="1"/>
</dbReference>
<evidence type="ECO:0000256" key="3">
    <source>
        <dbReference type="ARBA" id="ARBA00022989"/>
    </source>
</evidence>
<keyword evidence="5" id="KW-0997">Cell inner membrane</keyword>
<protein>
    <recommendedName>
        <fullName evidence="5">Protein TonB</fullName>
    </recommendedName>
</protein>
<evidence type="ECO:0000313" key="8">
    <source>
        <dbReference type="Proteomes" id="UP000180253"/>
    </source>
</evidence>
<feature type="transmembrane region" description="Helical" evidence="5">
    <location>
        <begin position="40"/>
        <end position="57"/>
    </location>
</feature>
<name>A0A1S1NEE7_9GAMM</name>
<dbReference type="InterPro" id="IPR006260">
    <property type="entry name" value="TonB/TolA_C"/>
</dbReference>
<comment type="function">
    <text evidence="5">Interacts with outer membrane receptor proteins that carry out high-affinity binding and energy dependent uptake into the periplasmic space of specific substrates. It could act to transduce energy from the cytoplasmic membrane to specific energy-requiring processes in the outer membrane, resulting in the release into the periplasm of ligands bound by these outer membrane proteins.</text>
</comment>
<dbReference type="RefSeq" id="WP_070989482.1">
    <property type="nucleotide sequence ID" value="NZ_CBCSHD010000016.1"/>
</dbReference>
<feature type="transmembrane region" description="Helical" evidence="5">
    <location>
        <begin position="180"/>
        <end position="202"/>
    </location>
</feature>
<keyword evidence="8" id="KW-1185">Reference proteome</keyword>
<sequence>MLTSLFDWVLNINNQLIISSMVLMLMALQRYTTPWLGSRLIYALWWVLPLGLLAIALPSELKPIASETISYFRVTAQPVYFVPQWQFSIAGIYWCITAALLLGLFYQHYQFINALGIKPSHQHVLGQQTYTSSQIASPMVVGLWQPKVVLPHDYVQQFDPDTLTLLMEHELTHIRRGDNLANLALLLLCISCWFNPVLWLGYHNFRKTQELACDETVLQQKTTHQQLMYAKALVRCAENSRTGTLVYAYYGDKQTMVQRLKQLQNITPPSMAAKALALVLACSSVSAMALAKSTDQTGHNKGSEVHPIMRIEPVYPSEAANAGQDGYVTLQFTVDGRGHTNNIEILDAQPQGVFEQSAINALRQWQYTPASDTSELYTVQLDYAMSEDATTYKQKVKHERIKVAH</sequence>
<evidence type="ECO:0000313" key="7">
    <source>
        <dbReference type="EMBL" id="OHU97985.1"/>
    </source>
</evidence>
<feature type="transmembrane region" description="Helical" evidence="5">
    <location>
        <begin position="12"/>
        <end position="28"/>
    </location>
</feature>
<dbReference type="Pfam" id="PF03544">
    <property type="entry name" value="TonB_C"/>
    <property type="match status" value="1"/>
</dbReference>
<keyword evidence="4 5" id="KW-0472">Membrane</keyword>
<dbReference type="InterPro" id="IPR052173">
    <property type="entry name" value="Beta-lactam_resp_regulator"/>
</dbReference>
<dbReference type="GO" id="GO:0055085">
    <property type="term" value="P:transmembrane transport"/>
    <property type="evidence" value="ECO:0007669"/>
    <property type="project" value="InterPro"/>
</dbReference>
<evidence type="ECO:0000256" key="5">
    <source>
        <dbReference type="RuleBase" id="RU362123"/>
    </source>
</evidence>
<dbReference type="InterPro" id="IPR008756">
    <property type="entry name" value="Peptidase_M56"/>
</dbReference>
<dbReference type="PROSITE" id="PS52015">
    <property type="entry name" value="TONB_CTD"/>
    <property type="match status" value="1"/>
</dbReference>
<evidence type="ECO:0000256" key="2">
    <source>
        <dbReference type="ARBA" id="ARBA00022692"/>
    </source>
</evidence>
<dbReference type="GO" id="GO:0015891">
    <property type="term" value="P:siderophore transport"/>
    <property type="evidence" value="ECO:0007669"/>
    <property type="project" value="InterPro"/>
</dbReference>
<accession>A0A1S1NEE7</accession>
<keyword evidence="2 5" id="KW-0812">Transmembrane</keyword>
<dbReference type="Gene3D" id="3.30.2420.10">
    <property type="entry name" value="TonB"/>
    <property type="match status" value="1"/>
</dbReference>
<comment type="caution">
    <text evidence="5">Lacks conserved residue(s) required for the propagation of feature annotation.</text>
</comment>
<dbReference type="GO" id="GO:0030288">
    <property type="term" value="C:outer membrane-bounded periplasmic space"/>
    <property type="evidence" value="ECO:0007669"/>
    <property type="project" value="InterPro"/>
</dbReference>
<dbReference type="Pfam" id="PF05569">
    <property type="entry name" value="Peptidase_M56"/>
    <property type="match status" value="1"/>
</dbReference>
<dbReference type="GO" id="GO:0005886">
    <property type="term" value="C:plasma membrane"/>
    <property type="evidence" value="ECO:0007669"/>
    <property type="project" value="UniProtKB-SubCell"/>
</dbReference>
<dbReference type="Proteomes" id="UP000180253">
    <property type="component" value="Unassembled WGS sequence"/>
</dbReference>
<dbReference type="PRINTS" id="PR01374">
    <property type="entry name" value="TONBPROTEIN"/>
</dbReference>
<keyword evidence="5" id="KW-1003">Cell membrane</keyword>
<dbReference type="InterPro" id="IPR037682">
    <property type="entry name" value="TonB_C"/>
</dbReference>
<comment type="caution">
    <text evidence="7">The sequence shown here is derived from an EMBL/GenBank/DDBJ whole genome shotgun (WGS) entry which is preliminary data.</text>
</comment>
<dbReference type="PANTHER" id="PTHR34978">
    <property type="entry name" value="POSSIBLE SENSOR-TRANSDUCER PROTEIN BLAR"/>
    <property type="match status" value="1"/>
</dbReference>
<dbReference type="GO" id="GO:0015031">
    <property type="term" value="P:protein transport"/>
    <property type="evidence" value="ECO:0007669"/>
    <property type="project" value="UniProtKB-UniRule"/>
</dbReference>
<proteinExistence type="inferred from homology"/>
<dbReference type="AlphaFoldDB" id="A0A1S1NEE7"/>
<evidence type="ECO:0000256" key="1">
    <source>
        <dbReference type="ARBA" id="ARBA00004167"/>
    </source>
</evidence>
<dbReference type="CDD" id="cd07341">
    <property type="entry name" value="M56_BlaR1_MecR1_like"/>
    <property type="match status" value="1"/>
</dbReference>
<organism evidence="7 8">
    <name type="scientific">Pseudoalteromonas byunsanensis</name>
    <dbReference type="NCBI Taxonomy" id="327939"/>
    <lineage>
        <taxon>Bacteria</taxon>
        <taxon>Pseudomonadati</taxon>
        <taxon>Pseudomonadota</taxon>
        <taxon>Gammaproteobacteria</taxon>
        <taxon>Alteromonadales</taxon>
        <taxon>Pseudoalteromonadaceae</taxon>
        <taxon>Pseudoalteromonas</taxon>
    </lineage>
</organism>
<comment type="subcellular location">
    <subcellularLocation>
        <location evidence="5">Cell inner membrane</location>
        <topology evidence="5">Single-pass membrane protein</topology>
        <orientation evidence="5">Periplasmic side</orientation>
    </subcellularLocation>
    <subcellularLocation>
        <location evidence="1">Membrane</location>
        <topology evidence="1">Single-pass membrane protein</topology>
    </subcellularLocation>
</comment>
<keyword evidence="5" id="KW-0735">Signal-anchor</keyword>
<keyword evidence="3 5" id="KW-1133">Transmembrane helix</keyword>
<comment type="similarity">
    <text evidence="5">Belongs to the TonB family.</text>
</comment>
<dbReference type="GO" id="GO:0031992">
    <property type="term" value="F:energy transducer activity"/>
    <property type="evidence" value="ECO:0007669"/>
    <property type="project" value="InterPro"/>
</dbReference>
<keyword evidence="5" id="KW-0813">Transport</keyword>
<evidence type="ECO:0000259" key="6">
    <source>
        <dbReference type="PROSITE" id="PS52015"/>
    </source>
</evidence>